<evidence type="ECO:0000313" key="3">
    <source>
        <dbReference type="Proteomes" id="UP000822688"/>
    </source>
</evidence>
<reference evidence="2 3" key="1">
    <citation type="submission" date="2020-06" db="EMBL/GenBank/DDBJ databases">
        <title>WGS assembly of Ceratodon purpureus strain R40.</title>
        <authorList>
            <person name="Carey S.B."/>
            <person name="Jenkins J."/>
            <person name="Shu S."/>
            <person name="Lovell J.T."/>
            <person name="Sreedasyam A."/>
            <person name="Maumus F."/>
            <person name="Tiley G.P."/>
            <person name="Fernandez-Pozo N."/>
            <person name="Barry K."/>
            <person name="Chen C."/>
            <person name="Wang M."/>
            <person name="Lipzen A."/>
            <person name="Daum C."/>
            <person name="Saski C.A."/>
            <person name="Payton A.C."/>
            <person name="Mcbreen J.C."/>
            <person name="Conrad R.E."/>
            <person name="Kollar L.M."/>
            <person name="Olsson S."/>
            <person name="Huttunen S."/>
            <person name="Landis J.B."/>
            <person name="Wickett N.J."/>
            <person name="Johnson M.G."/>
            <person name="Rensing S.A."/>
            <person name="Grimwood J."/>
            <person name="Schmutz J."/>
            <person name="Mcdaniel S.F."/>
        </authorList>
    </citation>
    <scope>NUCLEOTIDE SEQUENCE [LARGE SCALE GENOMIC DNA]</scope>
    <source>
        <strain evidence="2 3">R40</strain>
    </source>
</reference>
<feature type="compositionally biased region" description="Low complexity" evidence="1">
    <location>
        <begin position="21"/>
        <end position="39"/>
    </location>
</feature>
<dbReference type="EMBL" id="CM026432">
    <property type="protein sequence ID" value="KAG0557602.1"/>
    <property type="molecule type" value="Genomic_DNA"/>
</dbReference>
<comment type="caution">
    <text evidence="2">The sequence shown here is derived from an EMBL/GenBank/DDBJ whole genome shotgun (WGS) entry which is preliminary data.</text>
</comment>
<gene>
    <name evidence="2" type="ORF">KC19_11G143000</name>
</gene>
<keyword evidence="3" id="KW-1185">Reference proteome</keyword>
<evidence type="ECO:0000256" key="1">
    <source>
        <dbReference type="SAM" id="MobiDB-lite"/>
    </source>
</evidence>
<protein>
    <recommendedName>
        <fullName evidence="4">Myb-like domain-containing protein</fullName>
    </recommendedName>
</protein>
<dbReference type="Proteomes" id="UP000822688">
    <property type="component" value="Chromosome 11"/>
</dbReference>
<dbReference type="AlphaFoldDB" id="A0A8T0GKK1"/>
<organism evidence="2 3">
    <name type="scientific">Ceratodon purpureus</name>
    <name type="common">Fire moss</name>
    <name type="synonym">Dicranum purpureum</name>
    <dbReference type="NCBI Taxonomy" id="3225"/>
    <lineage>
        <taxon>Eukaryota</taxon>
        <taxon>Viridiplantae</taxon>
        <taxon>Streptophyta</taxon>
        <taxon>Embryophyta</taxon>
        <taxon>Bryophyta</taxon>
        <taxon>Bryophytina</taxon>
        <taxon>Bryopsida</taxon>
        <taxon>Dicranidae</taxon>
        <taxon>Pseudoditrichales</taxon>
        <taxon>Ditrichaceae</taxon>
        <taxon>Ceratodon</taxon>
    </lineage>
</organism>
<name>A0A8T0GKK1_CERPU</name>
<dbReference type="Gene3D" id="1.10.10.60">
    <property type="entry name" value="Homeodomain-like"/>
    <property type="match status" value="1"/>
</dbReference>
<sequence>MDRNLLSQGCTVPGSMSWLRSPSNVPQSSSQPEDPSQSEFFDLNDVDPSQNDEDDCEMGEPQGDTVPGRVYKKGPWNTSDLMVLLAVKKIDWFTYGPGTGSKALHKPGHERWALISENCFQQNISRSGQQCQDKFEGVRGDFQKN</sequence>
<dbReference type="PANTHER" id="PTHR33492:SF11">
    <property type="entry name" value="OS04G0670900 PROTEIN"/>
    <property type="match status" value="1"/>
</dbReference>
<accession>A0A8T0GKK1</accession>
<evidence type="ECO:0008006" key="4">
    <source>
        <dbReference type="Google" id="ProtNLM"/>
    </source>
</evidence>
<proteinExistence type="predicted"/>
<feature type="region of interest" description="Disordered" evidence="1">
    <location>
        <begin position="1"/>
        <end position="71"/>
    </location>
</feature>
<evidence type="ECO:0000313" key="2">
    <source>
        <dbReference type="EMBL" id="KAG0557602.1"/>
    </source>
</evidence>
<feature type="compositionally biased region" description="Acidic residues" evidence="1">
    <location>
        <begin position="42"/>
        <end position="58"/>
    </location>
</feature>
<feature type="compositionally biased region" description="Polar residues" evidence="1">
    <location>
        <begin position="1"/>
        <end position="10"/>
    </location>
</feature>
<dbReference type="PANTHER" id="PTHR33492">
    <property type="entry name" value="OSJNBA0043A12.37 PROTEIN-RELATED"/>
    <property type="match status" value="1"/>
</dbReference>